<dbReference type="SUPFAM" id="SSF52980">
    <property type="entry name" value="Restriction endonuclease-like"/>
    <property type="match status" value="1"/>
</dbReference>
<organism evidence="2 3">
    <name type="scientific">Microbacterium binotii</name>
    <dbReference type="NCBI Taxonomy" id="462710"/>
    <lineage>
        <taxon>Bacteria</taxon>
        <taxon>Bacillati</taxon>
        <taxon>Actinomycetota</taxon>
        <taxon>Actinomycetes</taxon>
        <taxon>Micrococcales</taxon>
        <taxon>Microbacteriaceae</taxon>
        <taxon>Microbacterium</taxon>
    </lineage>
</organism>
<keyword evidence="3" id="KW-1185">Reference proteome</keyword>
<feature type="domain" description="DUF559" evidence="1">
    <location>
        <begin position="197"/>
        <end position="261"/>
    </location>
</feature>
<dbReference type="Pfam" id="PF04480">
    <property type="entry name" value="DUF559"/>
    <property type="match status" value="1"/>
</dbReference>
<reference evidence="3" key="1">
    <citation type="journal article" date="2019" name="Int. J. Syst. Evol. Microbiol.">
        <title>The Global Catalogue of Microorganisms (GCM) 10K type strain sequencing project: providing services to taxonomists for standard genome sequencing and annotation.</title>
        <authorList>
            <consortium name="The Broad Institute Genomics Platform"/>
            <consortium name="The Broad Institute Genome Sequencing Center for Infectious Disease"/>
            <person name="Wu L."/>
            <person name="Ma J."/>
        </authorList>
    </citation>
    <scope>NUCLEOTIDE SEQUENCE [LARGE SCALE GENOMIC DNA]</scope>
    <source>
        <strain evidence="3">JCM 16365</strain>
    </source>
</reference>
<gene>
    <name evidence="2" type="ORF">GCM10009862_01150</name>
</gene>
<evidence type="ECO:0000313" key="2">
    <source>
        <dbReference type="EMBL" id="GAA2566359.1"/>
    </source>
</evidence>
<proteinExistence type="predicted"/>
<dbReference type="InterPro" id="IPR007569">
    <property type="entry name" value="DUF559"/>
</dbReference>
<sequence length="271" mass="30813">MRVPYRGVRSVADAAAGDDIRGRCEEYAPRLRPWQFFGGETALALYGVPVREWPHTTGIHVYAHRPAREPRIGGVTGHRLQHREPATREHDGLPIEHPARAWRQAAATWRIDDLICAAEFLVSGPRPLCSAAELREEVEAMGDVRGRLTAALRDVRVGARSPRETRLRLLILRGGLPAPDINWTLLDARGRHVAELDLAYRRWRIGVEYDGRVHAEDARQFAKDADRWDAIRAEGWELVRILNHHMRGDGRAAVDKVRQALVRAGWRRERS</sequence>
<dbReference type="InterPro" id="IPR011335">
    <property type="entry name" value="Restrct_endonuc-II-like"/>
</dbReference>
<protein>
    <submittedName>
        <fullName evidence="2">DUF559 domain-containing protein</fullName>
    </submittedName>
</protein>
<dbReference type="EMBL" id="BAAARI010000001">
    <property type="protein sequence ID" value="GAA2566359.1"/>
    <property type="molecule type" value="Genomic_DNA"/>
</dbReference>
<name>A0ABP6BFU5_9MICO</name>
<dbReference type="Proteomes" id="UP001500274">
    <property type="component" value="Unassembled WGS sequence"/>
</dbReference>
<dbReference type="Gene3D" id="3.40.960.10">
    <property type="entry name" value="VSR Endonuclease"/>
    <property type="match status" value="1"/>
</dbReference>
<evidence type="ECO:0000259" key="1">
    <source>
        <dbReference type="Pfam" id="PF04480"/>
    </source>
</evidence>
<evidence type="ECO:0000313" key="3">
    <source>
        <dbReference type="Proteomes" id="UP001500274"/>
    </source>
</evidence>
<accession>A0ABP6BFU5</accession>
<comment type="caution">
    <text evidence="2">The sequence shown here is derived from an EMBL/GenBank/DDBJ whole genome shotgun (WGS) entry which is preliminary data.</text>
</comment>